<name>A0A239W8J2_9ACTN</name>
<keyword evidence="3" id="KW-0413">Isomerase</keyword>
<dbReference type="AlphaFoldDB" id="A0A239W8J2"/>
<evidence type="ECO:0000256" key="1">
    <source>
        <dbReference type="ARBA" id="ARBA00001933"/>
    </source>
</evidence>
<evidence type="ECO:0000313" key="6">
    <source>
        <dbReference type="Proteomes" id="UP000215332"/>
    </source>
</evidence>
<dbReference type="InterPro" id="IPR000821">
    <property type="entry name" value="Ala_racemase"/>
</dbReference>
<dbReference type="GO" id="GO:0008784">
    <property type="term" value="F:alanine racemase activity"/>
    <property type="evidence" value="ECO:0007669"/>
    <property type="project" value="TreeGrafter"/>
</dbReference>
<dbReference type="InterPro" id="IPR029066">
    <property type="entry name" value="PLP-binding_barrel"/>
</dbReference>
<dbReference type="EMBL" id="LT906441">
    <property type="protein sequence ID" value="SNV30268.1"/>
    <property type="molecule type" value="Genomic_DNA"/>
</dbReference>
<evidence type="ECO:0000256" key="3">
    <source>
        <dbReference type="ARBA" id="ARBA00023235"/>
    </source>
</evidence>
<accession>A0A239W8J2</accession>
<evidence type="ECO:0000256" key="2">
    <source>
        <dbReference type="ARBA" id="ARBA00022898"/>
    </source>
</evidence>
<dbReference type="GO" id="GO:0005829">
    <property type="term" value="C:cytosol"/>
    <property type="evidence" value="ECO:0007669"/>
    <property type="project" value="TreeGrafter"/>
</dbReference>
<organism evidence="5 6">
    <name type="scientific">Cutibacterium granulosum</name>
    <dbReference type="NCBI Taxonomy" id="33011"/>
    <lineage>
        <taxon>Bacteria</taxon>
        <taxon>Bacillati</taxon>
        <taxon>Actinomycetota</taxon>
        <taxon>Actinomycetes</taxon>
        <taxon>Propionibacteriales</taxon>
        <taxon>Propionibacteriaceae</taxon>
        <taxon>Cutibacterium</taxon>
    </lineage>
</organism>
<dbReference type="RefSeq" id="WP_065860849.1">
    <property type="nucleotide sequence ID" value="NZ_LT906441.1"/>
</dbReference>
<reference evidence="5 6" key="1">
    <citation type="submission" date="2017-06" db="EMBL/GenBank/DDBJ databases">
        <authorList>
            <consortium name="Pathogen Informatics"/>
        </authorList>
    </citation>
    <scope>NUCLEOTIDE SEQUENCE [LARGE SCALE GENOMIC DNA]</scope>
    <source>
        <strain evidence="5 6">NCTC11865</strain>
    </source>
</reference>
<feature type="domain" description="Alanine racemase N-terminal" evidence="4">
    <location>
        <begin position="10"/>
        <end position="226"/>
    </location>
</feature>
<dbReference type="KEGG" id="cgrn:4412665_00383"/>
<dbReference type="Gene3D" id="3.20.20.10">
    <property type="entry name" value="Alanine racemase"/>
    <property type="match status" value="1"/>
</dbReference>
<dbReference type="PANTHER" id="PTHR30511">
    <property type="entry name" value="ALANINE RACEMASE"/>
    <property type="match status" value="1"/>
</dbReference>
<evidence type="ECO:0000313" key="5">
    <source>
        <dbReference type="EMBL" id="SNV30268.1"/>
    </source>
</evidence>
<keyword evidence="2" id="KW-0663">Pyridoxal phosphate</keyword>
<dbReference type="Pfam" id="PF01168">
    <property type="entry name" value="Ala_racemase_N"/>
    <property type="match status" value="1"/>
</dbReference>
<proteinExistence type="predicted"/>
<dbReference type="InterPro" id="IPR001608">
    <property type="entry name" value="Ala_racemase_N"/>
</dbReference>
<dbReference type="eggNOG" id="COG3457">
    <property type="taxonomic scope" value="Bacteria"/>
</dbReference>
<dbReference type="GO" id="GO:0030170">
    <property type="term" value="F:pyridoxal phosphate binding"/>
    <property type="evidence" value="ECO:0007669"/>
    <property type="project" value="TreeGrafter"/>
</dbReference>
<dbReference type="CDD" id="cd06815">
    <property type="entry name" value="PLPDE_III_AR_like_1"/>
    <property type="match status" value="1"/>
</dbReference>
<gene>
    <name evidence="5" type="ORF">SAMEA4412665_00383</name>
</gene>
<dbReference type="PANTHER" id="PTHR30511:SF3">
    <property type="entry name" value="LYSINE RACEMASE"/>
    <property type="match status" value="1"/>
</dbReference>
<dbReference type="SUPFAM" id="SSF51419">
    <property type="entry name" value="PLP-binding barrel"/>
    <property type="match status" value="1"/>
</dbReference>
<dbReference type="Proteomes" id="UP000215332">
    <property type="component" value="Chromosome 1"/>
</dbReference>
<protein>
    <submittedName>
        <fullName evidence="5">Predicted amino acid aldolase or racemase</fullName>
    </submittedName>
</protein>
<sequence length="360" mass="38181">MIRPTPRLEIHTDRIAENLHAIVGQCTEHGVQVAAVTKVLGAHPALLAALPNTGVSMVADSRLTNLERVAAADLGLPTLLLRPPAPRTAARTVQVADASLNSSLVTMQALSEAAEMVGTRHGIIIMVDVGDLREGVWPDHVVDLVSQTSHLPGLDILGLGTNLACYGGVIPTADKMELLVNLRDEASRVTGLPLELISGGNSANLPLMVSGQMPAQINQLRIGEAAILGRNTLDRSAWPGTRQDTVELVTGVVELERKPSIPQGERGQDAFGQTVKFVDRGVRLRAICDLGRQDVAPEDLTPVDPGHIVLGASSDHLIIDVTDGDTTLRVGSEIRLRPTYGGLLAASTCADVWKTSADER</sequence>
<comment type="cofactor">
    <cofactor evidence="1">
        <name>pyridoxal 5'-phosphate</name>
        <dbReference type="ChEBI" id="CHEBI:597326"/>
    </cofactor>
</comment>
<evidence type="ECO:0000259" key="4">
    <source>
        <dbReference type="Pfam" id="PF01168"/>
    </source>
</evidence>